<accession>D9IXE8</accession>
<evidence type="ECO:0000256" key="8">
    <source>
        <dbReference type="ARBA" id="ARBA00048552"/>
    </source>
</evidence>
<keyword evidence="6" id="KW-0479">Metal-binding</keyword>
<evidence type="ECO:0000256" key="1">
    <source>
        <dbReference type="ARBA" id="ARBA00004026"/>
    </source>
</evidence>
<proteinExistence type="predicted"/>
<reference evidence="11" key="1">
    <citation type="journal article" date="2010" name="Proc. Natl. Acad. Sci. U.S.A.">
        <title>A common red algal origin of the apicomplexan, dinoflagellate, and heterokont plastids.</title>
        <authorList>
            <person name="Janouskovec J."/>
            <person name="Horak A."/>
            <person name="Obornik M."/>
            <person name="Lukes J."/>
            <person name="Keeling P.J."/>
        </authorList>
    </citation>
    <scope>NUCLEOTIDE SEQUENCE</scope>
    <source>
        <strain evidence="11">CCMP2878</strain>
    </source>
</reference>
<dbReference type="GeneID" id="9480959"/>
<dbReference type="Gene3D" id="1.10.132.30">
    <property type="match status" value="1"/>
</dbReference>
<keyword evidence="4" id="KW-0808">Transferase</keyword>
<dbReference type="EMBL" id="HM222967">
    <property type="protein sequence ID" value="ADJ66556.1"/>
    <property type="molecule type" value="Genomic_DNA"/>
</dbReference>
<geneLocation type="chloroplast" evidence="11"/>
<gene>
    <name evidence="11" type="primary">rpoC2</name>
</gene>
<feature type="compositionally biased region" description="Basic residues" evidence="9">
    <location>
        <begin position="1265"/>
        <end position="1278"/>
    </location>
</feature>
<keyword evidence="3" id="KW-0240">DNA-directed RNA polymerase</keyword>
<keyword evidence="11" id="KW-0150">Chloroplast</keyword>
<name>D9IXE8_9ALVE</name>
<evidence type="ECO:0000256" key="9">
    <source>
        <dbReference type="SAM" id="MobiDB-lite"/>
    </source>
</evidence>
<evidence type="ECO:0000256" key="5">
    <source>
        <dbReference type="ARBA" id="ARBA00022695"/>
    </source>
</evidence>
<evidence type="ECO:0000256" key="3">
    <source>
        <dbReference type="ARBA" id="ARBA00022478"/>
    </source>
</evidence>
<organism evidence="11">
    <name type="scientific">Chromera velia</name>
    <dbReference type="NCBI Taxonomy" id="505693"/>
    <lineage>
        <taxon>Eukaryota</taxon>
        <taxon>Sar</taxon>
        <taxon>Alveolata</taxon>
        <taxon>Colpodellida</taxon>
        <taxon>Chromeraceae</taxon>
        <taxon>Chromera</taxon>
    </lineage>
</organism>
<protein>
    <recommendedName>
        <fullName evidence="2">DNA-directed RNA polymerase</fullName>
        <ecNumber evidence="2">2.7.7.6</ecNumber>
    </recommendedName>
</protein>
<evidence type="ECO:0000256" key="2">
    <source>
        <dbReference type="ARBA" id="ARBA00012418"/>
    </source>
</evidence>
<dbReference type="Gene3D" id="1.10.1790.20">
    <property type="match status" value="1"/>
</dbReference>
<comment type="function">
    <text evidence="1">DNA-dependent RNA polymerase catalyzes the transcription of DNA into RNA using the four ribonucleoside triphosphates as substrates.</text>
</comment>
<dbReference type="PANTHER" id="PTHR19376:SF54">
    <property type="entry name" value="DNA-DIRECTED RNA POLYMERASE SUBUNIT BETA"/>
    <property type="match status" value="1"/>
</dbReference>
<evidence type="ECO:0000259" key="10">
    <source>
        <dbReference type="Pfam" id="PF04998"/>
    </source>
</evidence>
<feature type="region of interest" description="Disordered" evidence="9">
    <location>
        <begin position="1211"/>
        <end position="1232"/>
    </location>
</feature>
<evidence type="ECO:0000256" key="4">
    <source>
        <dbReference type="ARBA" id="ARBA00022679"/>
    </source>
</evidence>
<dbReference type="GO" id="GO:0003677">
    <property type="term" value="F:DNA binding"/>
    <property type="evidence" value="ECO:0007669"/>
    <property type="project" value="InterPro"/>
</dbReference>
<dbReference type="InterPro" id="IPR045867">
    <property type="entry name" value="DNA-dir_RpoC_beta_prime"/>
</dbReference>
<reference evidence="11" key="2">
    <citation type="submission" date="2013-03" db="EMBL/GenBank/DDBJ databases">
        <title>Split photosystem protein, linear topology, and growth of structural complexity in the recombination-driven plastid genome of Chromera velia.</title>
        <authorList>
            <person name="Janouskovec J."/>
            <person name="Sobotka R."/>
            <person name="Lai D.-H."/>
            <person name="Flegontov P."/>
            <person name="Konik P."/>
            <person name="Komenda J."/>
            <person name="Ali S."/>
            <person name="Prasil O."/>
            <person name="Pain A."/>
            <person name="Obornik M."/>
            <person name="Lukes J."/>
            <person name="Keeling P.J."/>
        </authorList>
    </citation>
    <scope>NUCLEOTIDE SEQUENCE</scope>
    <source>
        <strain evidence="11">CCMP2878</strain>
    </source>
</reference>
<feature type="compositionally biased region" description="Basic and acidic residues" evidence="9">
    <location>
        <begin position="1248"/>
        <end position="1261"/>
    </location>
</feature>
<evidence type="ECO:0000256" key="7">
    <source>
        <dbReference type="ARBA" id="ARBA00023163"/>
    </source>
</evidence>
<dbReference type="Pfam" id="PF04998">
    <property type="entry name" value="RNA_pol_Rpb1_5"/>
    <property type="match status" value="1"/>
</dbReference>
<dbReference type="GO" id="GO:0003899">
    <property type="term" value="F:DNA-directed RNA polymerase activity"/>
    <property type="evidence" value="ECO:0007669"/>
    <property type="project" value="UniProtKB-EC"/>
</dbReference>
<keyword evidence="7" id="KW-0804">Transcription</keyword>
<dbReference type="GO" id="GO:0046872">
    <property type="term" value="F:metal ion binding"/>
    <property type="evidence" value="ECO:0007669"/>
    <property type="project" value="UniProtKB-KW"/>
</dbReference>
<evidence type="ECO:0000313" key="11">
    <source>
        <dbReference type="EMBL" id="ADJ66556.1"/>
    </source>
</evidence>
<dbReference type="PANTHER" id="PTHR19376">
    <property type="entry name" value="DNA-DIRECTED RNA POLYMERASE"/>
    <property type="match status" value="1"/>
</dbReference>
<dbReference type="GO" id="GO:0000428">
    <property type="term" value="C:DNA-directed RNA polymerase complex"/>
    <property type="evidence" value="ECO:0007669"/>
    <property type="project" value="UniProtKB-KW"/>
</dbReference>
<dbReference type="InterPro" id="IPR038120">
    <property type="entry name" value="Rpb1_funnel_sf"/>
</dbReference>
<dbReference type="InterPro" id="IPR007081">
    <property type="entry name" value="RNA_pol_Rpb1_5"/>
</dbReference>
<dbReference type="SUPFAM" id="SSF64484">
    <property type="entry name" value="beta and beta-prime subunits of DNA dependent RNA-polymerase"/>
    <property type="match status" value="2"/>
</dbReference>
<sequence length="2138" mass="246714">MILLMNNLKAKQHVENLILLLKHYGGEESAPQYLQDMMSLGFEYSTRDLVSINLDDLEVSIGAKLIEDTLSTDPNRGLLLGIKGYKSSHDYMAYYMQNFYEDRTEFLKNLLNITSWEHILPSSINLMSKTGARGTPLQLRQIIDFRGFTANARGIIGSLPVMDNFYEGIQPFEYFLASYGARKGVVDTGLRTADAGYLTRRFIEVSYNFKIKEEQCFSRFYLKVSAGNRIQGSCRPLDFLLLYGKLITNSIMHKKTGQILCSRNTVLNRMNTKLVLKQLLYAEFLDVKSPLTCWGFTNLCQACCGLCFKSKDQLHRITTNIGILAGQSVGEPCTQMVLRTFHSGGVVLKEEIFDLLGLEQTDTRTPYTQHNIWPANNSLSFKYKKKRAYIASVTTQWLQRFLDLLVRLPSSSFDPRIPDWLSRLQFKVRPSNLYLTLTNEYGAFISLSDVEKGSVTGPLPYWPKGWGIGVSTQSRLMTTHSVPSSPSLRAWNLTYHSDQLFGETHLEATQSQAIKFENICLSILSKPGVFWKRYGILEGGLTTYPKELLFVPNLAGLIKNTSNAKTCAHLINVTFKNLVDGSNKRHAYRGITLNNAFQIGQEDKHLYLPDRTTGLSWEFYYASSWTLSYEIFRQKSSKRLSFKQGTINALNPFKQRPYHKAWASHFVSIKRNVGWFPLAYLFYYYNYLKLSTSDLFTQRSENILTPLKITTKKPWCILDGHSSLNFRLHSLHYRNNLTLSYRKKIFNSWTFAFHKWFWLWVQSQSEIIPEAISNVNQQSIETKGSNRWTSEEPEGLLFLGHQVPMSICANYRRMTPGTWCMGTSQSKESRTYTFNSLTQRFQLRKFSPGGLVMGDSGNRLSIPQNCDYMEPLTIIEAKIWLGLATPSRSNERIQNMNYFKIIQVVPKLCQCEKGLPQNMQPTWQHLMKKDCDKKSIYPQLTFSPKLMWTSWENEGIFQTYIYGWVANFNSASSPGLRKLVKNQGSFLKALKTWTFPSNWPYLAYIPWEGGNHNKHYFSYDAPEKTFDIIAGLRYMDNVVEARQSRTESIVTDVTGLVTDWCPHIWTVSPEALPLWLSIFTPNQLKVQKSSSIFKNSLQLALLLKPSGIKKLVCPKIWNDKIVHDSFILKSFSTTVGFLFSTPHKTSCWPEIPDYQRYKLVLKNAMWSLPLKYKHLQKDESGKIHLLINTQSFRQFLDLFIPWVHEQEGISLTGDNEDKGGSKQSFGPVEPDVKASSQMVLKLNSSKSLRKEGLSSRSDGDSKVGIAKRKRKPTKKKKLPFKINAKSDYTPQQLGLSKGKFILPKDKGYKNSKQSFSRWKSEKVAQVSGQKLNCKEVVSGPKYTSKVILLRSSRCQETLNSQNKIFSTPRKPTQTWNNFVGQSRLSKDLMFPKGRSKEMLKSLKRTVKDSKNWPSGAFQGVTRSKVRKMKQVDKLKAKRHQLEVKAKRIVGFLPEKRSTSKMSKFYHAFKNQDQRKGASDTLHEPNTISQTFSINRNNKKIKLFSTRQLPTTKNARNFVSTRVQFKSIVHEKLPNPGVSSLNICPPAKVIDQNPKNEIVVASPTAEKVPLSGSDFLKQVVDRKPRENVKIYLRTRKADNVANRIQRSYSYLGWLQEQVDPSNLPKIRLKLRQMRASLRYLGKDLSKFELYVKLKNLSCSQSLISEIKNLLTYSLNRLFWNKLQRWNKIYNPLDFVYGSKLVNFLIGEDTIEFSWLKTLTAKPFTWYYPKLVMLHRYQIWELWLKTHFCFYNTRYVWKDKDNKLYKKTLLLSYNQLRPEHSFINGQITSEGYWISYPILKFQRRVQIDNLLKWRNLYPLTQKSSHSHECKQLNNFVQNLRHTGVSEGYWTDNNKTFPALNRKTPKAYSKFIKPIYKFLRTLPKGSASMSKALKVVYACKVAEKHLAERVWNHQDQKSIHKESRLSLLKNEHFNDSFSRPITWNYFTLPCHLSNLDTLLPNPTEIVKGGDNIVPETLNFQTMVIKRFYSHYNFSTLFISLKYSQHYLQTIILESLVDQYKRSGIFLPYMHYEFLVRKMSSVVRVLDPGDTNLELTDILTSAEAQVLNRSYGELGFKLCFVVPLVLGMSRITLLANGVLGGYSARLVTATLIKASLWNQVDWIQDAKACVISGTQFESHQKY</sequence>
<dbReference type="EC" id="2.7.7.6" evidence="2"/>
<dbReference type="GO" id="GO:0006351">
    <property type="term" value="P:DNA-templated transcription"/>
    <property type="evidence" value="ECO:0007669"/>
    <property type="project" value="InterPro"/>
</dbReference>
<dbReference type="RefSeq" id="YP_003795314.1">
    <property type="nucleotide sequence ID" value="NC_014340.2"/>
</dbReference>
<keyword evidence="11" id="KW-0934">Plastid</keyword>
<evidence type="ECO:0000256" key="6">
    <source>
        <dbReference type="ARBA" id="ARBA00022723"/>
    </source>
</evidence>
<comment type="catalytic activity">
    <reaction evidence="8">
        <text>RNA(n) + a ribonucleoside 5'-triphosphate = RNA(n+1) + diphosphate</text>
        <dbReference type="Rhea" id="RHEA:21248"/>
        <dbReference type="Rhea" id="RHEA-COMP:14527"/>
        <dbReference type="Rhea" id="RHEA-COMP:17342"/>
        <dbReference type="ChEBI" id="CHEBI:33019"/>
        <dbReference type="ChEBI" id="CHEBI:61557"/>
        <dbReference type="ChEBI" id="CHEBI:140395"/>
        <dbReference type="EC" id="2.7.7.6"/>
    </reaction>
</comment>
<keyword evidence="5" id="KW-0548">Nucleotidyltransferase</keyword>
<feature type="region of interest" description="Disordered" evidence="9">
    <location>
        <begin position="1247"/>
        <end position="1278"/>
    </location>
</feature>
<feature type="domain" description="RNA polymerase Rpb1" evidence="10">
    <location>
        <begin position="168"/>
        <end position="351"/>
    </location>
</feature>